<dbReference type="Gene3D" id="3.40.190.10">
    <property type="entry name" value="Periplasmic binding protein-like II"/>
    <property type="match status" value="2"/>
</dbReference>
<dbReference type="InterPro" id="IPR058163">
    <property type="entry name" value="LysR-type_TF_proteobact-type"/>
</dbReference>
<evidence type="ECO:0000259" key="5">
    <source>
        <dbReference type="PROSITE" id="PS50931"/>
    </source>
</evidence>
<dbReference type="SUPFAM" id="SSF46785">
    <property type="entry name" value="Winged helix' DNA-binding domain"/>
    <property type="match status" value="1"/>
</dbReference>
<dbReference type="InterPro" id="IPR005119">
    <property type="entry name" value="LysR_subst-bd"/>
</dbReference>
<dbReference type="PRINTS" id="PR00039">
    <property type="entry name" value="HTHLYSR"/>
</dbReference>
<name>A0A1H3WSJ5_9GAMM</name>
<evidence type="ECO:0000256" key="1">
    <source>
        <dbReference type="ARBA" id="ARBA00009437"/>
    </source>
</evidence>
<evidence type="ECO:0000256" key="3">
    <source>
        <dbReference type="ARBA" id="ARBA00023125"/>
    </source>
</evidence>
<dbReference type="GO" id="GO:0043565">
    <property type="term" value="F:sequence-specific DNA binding"/>
    <property type="evidence" value="ECO:0007669"/>
    <property type="project" value="TreeGrafter"/>
</dbReference>
<evidence type="ECO:0000313" key="7">
    <source>
        <dbReference type="Proteomes" id="UP000198658"/>
    </source>
</evidence>
<dbReference type="Pfam" id="PF00126">
    <property type="entry name" value="HTH_1"/>
    <property type="match status" value="1"/>
</dbReference>
<keyword evidence="3" id="KW-0238">DNA-binding</keyword>
<accession>A0A1H3WSJ5</accession>
<dbReference type="PANTHER" id="PTHR30537">
    <property type="entry name" value="HTH-TYPE TRANSCRIPTIONAL REGULATOR"/>
    <property type="match status" value="1"/>
</dbReference>
<dbReference type="SUPFAM" id="SSF53850">
    <property type="entry name" value="Periplasmic binding protein-like II"/>
    <property type="match status" value="1"/>
</dbReference>
<protein>
    <submittedName>
        <fullName evidence="6">Transcriptional regulator</fullName>
    </submittedName>
</protein>
<keyword evidence="7" id="KW-1185">Reference proteome</keyword>
<evidence type="ECO:0000313" key="6">
    <source>
        <dbReference type="EMBL" id="SDZ90136.1"/>
    </source>
</evidence>
<evidence type="ECO:0000256" key="4">
    <source>
        <dbReference type="ARBA" id="ARBA00023163"/>
    </source>
</evidence>
<dbReference type="InterPro" id="IPR000847">
    <property type="entry name" value="LysR_HTH_N"/>
</dbReference>
<dbReference type="RefSeq" id="WP_091385915.1">
    <property type="nucleotide sequence ID" value="NZ_FNQO01000001.1"/>
</dbReference>
<sequence length="299" mass="33592">MSKVLSHLVALRCVEAAARHQSYSRAADELHVTQAAVSQQIRQIEEVLGVKLFVRRGRSMQPTTKGRQLAGQLSKGFRAIVDGVHQIQSEPVPGTLNITTTQSMATMLLMPNLWKFRQQHPEIDVRVAASSGLEDLRHGDMDVAIRFGFFEQSELHQTILFEDPLVALCSPQLLEHVDLTDPENLKECWLVDANYRPGFGWPDWLKLAGLDFPAGEIKWLQVSNLDVALSAVMSGHGIFLGSHILSKQFIEAGTLVKPFPHRIENGIRYSFLYDESSPRLKRIQVFRDWLFALVKEAGG</sequence>
<dbReference type="CDD" id="cd08432">
    <property type="entry name" value="PBP2_GcdR_TrpI_HvrB_AmpR_like"/>
    <property type="match status" value="1"/>
</dbReference>
<feature type="domain" description="HTH lysR-type" evidence="5">
    <location>
        <begin position="11"/>
        <end position="63"/>
    </location>
</feature>
<keyword evidence="4" id="KW-0804">Transcription</keyword>
<dbReference type="PANTHER" id="PTHR30537:SF26">
    <property type="entry name" value="GLYCINE CLEAVAGE SYSTEM TRANSCRIPTIONAL ACTIVATOR"/>
    <property type="match status" value="1"/>
</dbReference>
<comment type="similarity">
    <text evidence="1">Belongs to the LysR transcriptional regulatory family.</text>
</comment>
<dbReference type="GO" id="GO:0006351">
    <property type="term" value="P:DNA-templated transcription"/>
    <property type="evidence" value="ECO:0007669"/>
    <property type="project" value="TreeGrafter"/>
</dbReference>
<organism evidence="6 7">
    <name type="scientific">Microbulbifer marinus</name>
    <dbReference type="NCBI Taxonomy" id="658218"/>
    <lineage>
        <taxon>Bacteria</taxon>
        <taxon>Pseudomonadati</taxon>
        <taxon>Pseudomonadota</taxon>
        <taxon>Gammaproteobacteria</taxon>
        <taxon>Cellvibrionales</taxon>
        <taxon>Microbulbiferaceae</taxon>
        <taxon>Microbulbifer</taxon>
    </lineage>
</organism>
<dbReference type="Gene3D" id="1.10.10.10">
    <property type="entry name" value="Winged helix-like DNA-binding domain superfamily/Winged helix DNA-binding domain"/>
    <property type="match status" value="1"/>
</dbReference>
<dbReference type="STRING" id="658218.SAMN05216562_1100"/>
<proteinExistence type="inferred from homology"/>
<keyword evidence="2" id="KW-0805">Transcription regulation</keyword>
<dbReference type="GO" id="GO:0003700">
    <property type="term" value="F:DNA-binding transcription factor activity"/>
    <property type="evidence" value="ECO:0007669"/>
    <property type="project" value="InterPro"/>
</dbReference>
<dbReference type="InterPro" id="IPR036390">
    <property type="entry name" value="WH_DNA-bd_sf"/>
</dbReference>
<dbReference type="Proteomes" id="UP000198658">
    <property type="component" value="Unassembled WGS sequence"/>
</dbReference>
<evidence type="ECO:0000256" key="2">
    <source>
        <dbReference type="ARBA" id="ARBA00023015"/>
    </source>
</evidence>
<dbReference type="OrthoDB" id="6787458at2"/>
<reference evidence="7" key="1">
    <citation type="submission" date="2016-10" db="EMBL/GenBank/DDBJ databases">
        <authorList>
            <person name="Varghese N."/>
            <person name="Submissions S."/>
        </authorList>
    </citation>
    <scope>NUCLEOTIDE SEQUENCE [LARGE SCALE GENOMIC DNA]</scope>
    <source>
        <strain evidence="7">CGMCC 1.10657</strain>
    </source>
</reference>
<dbReference type="InterPro" id="IPR036388">
    <property type="entry name" value="WH-like_DNA-bd_sf"/>
</dbReference>
<dbReference type="PROSITE" id="PS50931">
    <property type="entry name" value="HTH_LYSR"/>
    <property type="match status" value="1"/>
</dbReference>
<dbReference type="AlphaFoldDB" id="A0A1H3WSJ5"/>
<dbReference type="EMBL" id="FNQO01000001">
    <property type="protein sequence ID" value="SDZ90136.1"/>
    <property type="molecule type" value="Genomic_DNA"/>
</dbReference>
<dbReference type="Pfam" id="PF03466">
    <property type="entry name" value="LysR_substrate"/>
    <property type="match status" value="1"/>
</dbReference>
<gene>
    <name evidence="6" type="ORF">SAMN05216562_1100</name>
</gene>